<sequence>MGAAAGSIILTLVFTNTSSGPCTLFGFPGVSYVGADGETQVGSAAVRSPRPGQTVLLKPGQSASSQVRAANVRNYPAEECEPTPVSGIRVYPPGDTGSVVLPRASTGCATSSPNVTQLDVTPVVPGTGD</sequence>
<accession>A0ABP9CL27</accession>
<evidence type="ECO:0000313" key="3">
    <source>
        <dbReference type="EMBL" id="GAA4812717.1"/>
    </source>
</evidence>
<reference evidence="4" key="1">
    <citation type="journal article" date="2019" name="Int. J. Syst. Evol. Microbiol.">
        <title>The Global Catalogue of Microorganisms (GCM) 10K type strain sequencing project: providing services to taxonomists for standard genome sequencing and annotation.</title>
        <authorList>
            <consortium name="The Broad Institute Genomics Platform"/>
            <consortium name="The Broad Institute Genome Sequencing Center for Infectious Disease"/>
            <person name="Wu L."/>
            <person name="Ma J."/>
        </authorList>
    </citation>
    <scope>NUCLEOTIDE SEQUENCE [LARGE SCALE GENOMIC DNA]</scope>
    <source>
        <strain evidence="4">JCM 18542</strain>
    </source>
</reference>
<proteinExistence type="predicted"/>
<dbReference type="InterPro" id="IPR025326">
    <property type="entry name" value="DUF4232"/>
</dbReference>
<dbReference type="EMBL" id="BAABKQ010000001">
    <property type="protein sequence ID" value="GAA4812717.1"/>
    <property type="molecule type" value="Genomic_DNA"/>
</dbReference>
<feature type="domain" description="DUF4232" evidence="2">
    <location>
        <begin position="3"/>
        <end position="123"/>
    </location>
</feature>
<dbReference type="Proteomes" id="UP001500839">
    <property type="component" value="Unassembled WGS sequence"/>
</dbReference>
<comment type="caution">
    <text evidence="3">The sequence shown here is derived from an EMBL/GenBank/DDBJ whole genome shotgun (WGS) entry which is preliminary data.</text>
</comment>
<name>A0ABP9CL27_9ACTN</name>
<evidence type="ECO:0000313" key="4">
    <source>
        <dbReference type="Proteomes" id="UP001500839"/>
    </source>
</evidence>
<evidence type="ECO:0000259" key="2">
    <source>
        <dbReference type="Pfam" id="PF14016"/>
    </source>
</evidence>
<feature type="region of interest" description="Disordered" evidence="1">
    <location>
        <begin position="43"/>
        <end position="62"/>
    </location>
</feature>
<organism evidence="3 4">
    <name type="scientific">Tomitella cavernea</name>
    <dbReference type="NCBI Taxonomy" id="1387982"/>
    <lineage>
        <taxon>Bacteria</taxon>
        <taxon>Bacillati</taxon>
        <taxon>Actinomycetota</taxon>
        <taxon>Actinomycetes</taxon>
        <taxon>Mycobacteriales</taxon>
        <taxon>Tomitella</taxon>
    </lineage>
</organism>
<keyword evidence="4" id="KW-1185">Reference proteome</keyword>
<protein>
    <recommendedName>
        <fullName evidence="2">DUF4232 domain-containing protein</fullName>
    </recommendedName>
</protein>
<gene>
    <name evidence="3" type="ORF">GCM10023353_16950</name>
</gene>
<dbReference type="Pfam" id="PF14016">
    <property type="entry name" value="DUF4232"/>
    <property type="match status" value="1"/>
</dbReference>
<evidence type="ECO:0000256" key="1">
    <source>
        <dbReference type="SAM" id="MobiDB-lite"/>
    </source>
</evidence>